<feature type="compositionally biased region" description="Polar residues" evidence="1">
    <location>
        <begin position="209"/>
        <end position="232"/>
    </location>
</feature>
<feature type="compositionally biased region" description="Polar residues" evidence="1">
    <location>
        <begin position="159"/>
        <end position="195"/>
    </location>
</feature>
<keyword evidence="3" id="KW-1185">Reference proteome</keyword>
<reference evidence="2 3" key="1">
    <citation type="journal article" date="2017" name="Mol. Ecol.">
        <title>Comparative and population genomic landscape of Phellinus noxius: A hypervariable fungus causing root rot in trees.</title>
        <authorList>
            <person name="Chung C.L."/>
            <person name="Lee T.J."/>
            <person name="Akiba M."/>
            <person name="Lee H.H."/>
            <person name="Kuo T.H."/>
            <person name="Liu D."/>
            <person name="Ke H.M."/>
            <person name="Yokoi T."/>
            <person name="Roa M.B."/>
            <person name="Lu M.J."/>
            <person name="Chang Y.Y."/>
            <person name="Ann P.J."/>
            <person name="Tsai J.N."/>
            <person name="Chen C.Y."/>
            <person name="Tzean S.S."/>
            <person name="Ota Y."/>
            <person name="Hattori T."/>
            <person name="Sahashi N."/>
            <person name="Liou R.F."/>
            <person name="Kikuchi T."/>
            <person name="Tsai I.J."/>
        </authorList>
    </citation>
    <scope>NUCLEOTIDE SEQUENCE [LARGE SCALE GENOMIC DNA]</scope>
    <source>
        <strain evidence="2 3">FFPRI411160</strain>
    </source>
</reference>
<dbReference type="PANTHER" id="PTHR28031:SF1">
    <property type="entry name" value="PROLINE-RICH PROTEIN HUA1"/>
    <property type="match status" value="1"/>
</dbReference>
<name>A0A286UK58_9AGAM</name>
<feature type="compositionally biased region" description="Low complexity" evidence="1">
    <location>
        <begin position="68"/>
        <end position="81"/>
    </location>
</feature>
<feature type="compositionally biased region" description="Polar residues" evidence="1">
    <location>
        <begin position="20"/>
        <end position="31"/>
    </location>
</feature>
<feature type="region of interest" description="Disordered" evidence="1">
    <location>
        <begin position="1"/>
        <end position="123"/>
    </location>
</feature>
<protein>
    <submittedName>
        <fullName evidence="2">Serine proline rich</fullName>
    </submittedName>
</protein>
<dbReference type="AlphaFoldDB" id="A0A286UK58"/>
<feature type="compositionally biased region" description="Low complexity" evidence="1">
    <location>
        <begin position="379"/>
        <end position="388"/>
    </location>
</feature>
<evidence type="ECO:0000313" key="3">
    <source>
        <dbReference type="Proteomes" id="UP000217199"/>
    </source>
</evidence>
<dbReference type="InterPro" id="IPR038910">
    <property type="entry name" value="Hua1-like"/>
</dbReference>
<feature type="compositionally biased region" description="Low complexity" evidence="1">
    <location>
        <begin position="32"/>
        <end position="47"/>
    </location>
</feature>
<evidence type="ECO:0000256" key="1">
    <source>
        <dbReference type="SAM" id="MobiDB-lite"/>
    </source>
</evidence>
<sequence length="504" mass="54485">MSLEVKRSDHNPFRTPPITPNVTGAGPSSSVNTPPLSSPQPQLNPLTTGESSASARRPQFERTPSPSTGLAEELEATTLDETPSEPPPAYTPSANSYQGEATVELGPRRPFQPAPYVPPVSQQLTGISQHSSYLSPQVTGLPLQHNPTGAWGQYPGQAVNYNNQPQQNFYTPPPQQIVQQAQTPSPIRVSGSNTGEAPLSDFAIDFYASGSSIPQPGRSSSPVLTEESSVESSRPEHYERVRPSSHSTPGGSASPYAPPPGPPPSAPSSPSSHTPPTGPPPTHPSRVPSNNDDWRPTSSPTPGRPLLNKGRVLLYPPGYNCKKCLNTGYKRFDPSHPCKKCWEKHSKPYSGAILCAPRSDNFQKPLPNLRPPHMRHNYSQSQPSLLSPPDRPANTRPNSDYRPSSFTENTYRPSCASIWPQQNLSPPPIPPRMPQPRPFGFQPLMPRVTMSRGMPPPGATIVKPGDSRIGGRLCWRCGGSGTVSYMIFDSENCSVCNGIGRVFN</sequence>
<dbReference type="EMBL" id="NBII01000004">
    <property type="protein sequence ID" value="PAV19855.1"/>
    <property type="molecule type" value="Genomic_DNA"/>
</dbReference>
<dbReference type="STRING" id="2282107.A0A286UK58"/>
<organism evidence="2 3">
    <name type="scientific">Pyrrhoderma noxium</name>
    <dbReference type="NCBI Taxonomy" id="2282107"/>
    <lineage>
        <taxon>Eukaryota</taxon>
        <taxon>Fungi</taxon>
        <taxon>Dikarya</taxon>
        <taxon>Basidiomycota</taxon>
        <taxon>Agaricomycotina</taxon>
        <taxon>Agaricomycetes</taxon>
        <taxon>Hymenochaetales</taxon>
        <taxon>Hymenochaetaceae</taxon>
        <taxon>Pyrrhoderma</taxon>
    </lineage>
</organism>
<comment type="caution">
    <text evidence="2">The sequence shown here is derived from an EMBL/GenBank/DDBJ whole genome shotgun (WGS) entry which is preliminary data.</text>
</comment>
<dbReference type="OrthoDB" id="2405700at2759"/>
<dbReference type="InParanoid" id="A0A286UK58"/>
<dbReference type="GO" id="GO:0005737">
    <property type="term" value="C:cytoplasm"/>
    <property type="evidence" value="ECO:0007669"/>
    <property type="project" value="TreeGrafter"/>
</dbReference>
<evidence type="ECO:0000313" key="2">
    <source>
        <dbReference type="EMBL" id="PAV19855.1"/>
    </source>
</evidence>
<gene>
    <name evidence="2" type="ORF">PNOK_0478900</name>
</gene>
<feature type="compositionally biased region" description="Polar residues" evidence="1">
    <location>
        <begin position="287"/>
        <end position="301"/>
    </location>
</feature>
<dbReference type="PRINTS" id="PR01217">
    <property type="entry name" value="PRICHEXTENSN"/>
</dbReference>
<accession>A0A286UK58</accession>
<dbReference type="Proteomes" id="UP000217199">
    <property type="component" value="Unassembled WGS sequence"/>
</dbReference>
<feature type="region of interest" description="Disordered" evidence="1">
    <location>
        <begin position="137"/>
        <end position="309"/>
    </location>
</feature>
<feature type="compositionally biased region" description="Pro residues" evidence="1">
    <location>
        <begin position="256"/>
        <end position="267"/>
    </location>
</feature>
<dbReference type="PANTHER" id="PTHR28031">
    <property type="entry name" value="PROLINE-RICH PROTEIN HUA1"/>
    <property type="match status" value="1"/>
</dbReference>
<feature type="compositionally biased region" description="Basic and acidic residues" evidence="1">
    <location>
        <begin position="1"/>
        <end position="12"/>
    </location>
</feature>
<feature type="compositionally biased region" description="Polar residues" evidence="1">
    <location>
        <begin position="395"/>
        <end position="409"/>
    </location>
</feature>
<feature type="region of interest" description="Disordered" evidence="1">
    <location>
        <begin position="363"/>
        <end position="409"/>
    </location>
</feature>
<feature type="compositionally biased region" description="Basic and acidic residues" evidence="1">
    <location>
        <begin position="233"/>
        <end position="242"/>
    </location>
</feature>
<proteinExistence type="predicted"/>